<dbReference type="InterPro" id="IPR018948">
    <property type="entry name" value="GTP-bd_TrmE_N"/>
</dbReference>
<dbReference type="SUPFAM" id="SSF116878">
    <property type="entry name" value="TrmE connector domain"/>
    <property type="match status" value="1"/>
</dbReference>
<evidence type="ECO:0000256" key="1">
    <source>
        <dbReference type="ARBA" id="ARBA00011043"/>
    </source>
</evidence>
<dbReference type="HAMAP" id="MF_00379">
    <property type="entry name" value="GTPase_MnmE"/>
    <property type="match status" value="1"/>
</dbReference>
<reference evidence="10" key="1">
    <citation type="submission" date="2025-08" db="UniProtKB">
        <authorList>
            <consortium name="RefSeq"/>
        </authorList>
    </citation>
    <scope>IDENTIFICATION</scope>
</reference>
<dbReference type="Proteomes" id="UP000695022">
    <property type="component" value="Unplaced"/>
</dbReference>
<dbReference type="Pfam" id="PF12631">
    <property type="entry name" value="MnmE_helical"/>
    <property type="match status" value="1"/>
</dbReference>
<dbReference type="NCBIfam" id="NF003661">
    <property type="entry name" value="PRK05291.1-3"/>
    <property type="match status" value="1"/>
</dbReference>
<comment type="similarity">
    <text evidence="1 5">Belongs to the TRAFAC class TrmE-Era-EngA-EngB-Septin-like GTPase superfamily. TrmE GTPase family.</text>
</comment>
<dbReference type="RefSeq" id="XP_014668196.1">
    <property type="nucleotide sequence ID" value="XM_014812710.1"/>
</dbReference>
<evidence type="ECO:0000256" key="5">
    <source>
        <dbReference type="RuleBase" id="RU003313"/>
    </source>
</evidence>
<dbReference type="InterPro" id="IPR027368">
    <property type="entry name" value="MnmE_dom2"/>
</dbReference>
<dbReference type="Gene3D" id="3.30.1360.120">
    <property type="entry name" value="Probable tRNA modification gtpase trme, domain 1"/>
    <property type="match status" value="1"/>
</dbReference>
<dbReference type="Gene3D" id="1.20.120.430">
    <property type="entry name" value="tRNA modification GTPase MnmE domain 2"/>
    <property type="match status" value="1"/>
</dbReference>
<dbReference type="SUPFAM" id="SSF52540">
    <property type="entry name" value="P-loop containing nucleoside triphosphate hydrolases"/>
    <property type="match status" value="1"/>
</dbReference>
<evidence type="ECO:0000256" key="3">
    <source>
        <dbReference type="ARBA" id="ARBA00022741"/>
    </source>
</evidence>
<evidence type="ECO:0000259" key="7">
    <source>
        <dbReference type="Pfam" id="PF10396"/>
    </source>
</evidence>
<feature type="domain" description="GTP-binding protein TrmE N-terminal" evidence="7">
    <location>
        <begin position="37"/>
        <end position="154"/>
    </location>
</feature>
<dbReference type="Pfam" id="PF01926">
    <property type="entry name" value="MMR_HSR1"/>
    <property type="match status" value="1"/>
</dbReference>
<accession>A0ABM1E7M5</accession>
<name>A0ABM1E7M5_PRICU</name>
<dbReference type="InterPro" id="IPR025867">
    <property type="entry name" value="MnmE_helical"/>
</dbReference>
<evidence type="ECO:0000313" key="10">
    <source>
        <dbReference type="RefSeq" id="XP_014668196.1"/>
    </source>
</evidence>
<dbReference type="InterPro" id="IPR027417">
    <property type="entry name" value="P-loop_NTPase"/>
</dbReference>
<sequence length="604" mass="67038">MIREVCSSIRQMHSYRPVNSITKRLVNSSSTSVGDATIFAHSSGYGKCGVAVIKVSGPASSQVLRQITKQVELPKARMAVLKRLYSPGTTLLLDKAVVLWCPGPKTSTGEDCCELHVHGGPSVIRAVMDALVVIPGVRHAEAGEFTKRAFINGKLDLTEVEGLADLIHAETETQRRQALRQMDGALTALYSDWRERLIKALAHVEAYIDFSEDDNIEEKVMKQVEATVRELLNDIRRHMRDSRQGERLRTGVHVAIVGRPNVGKSSLLNYICRQPKAIVSPIPGTTRDVIESAYNIGGYPVVLCDTAGIRPSSDTVEQEGVARAKRRAESADLVLMVVDITELEFVDDPYQYMSSLFIELGLRTSADFSHISCNNRDRGEPDVKAMFMEDGEGDNVGFHTPTEDSFKRQPVQIIDTNHQGECSHDDKSRAEWQARPESCDVESGGATTVNRSANTAQVDSHLMEAECMKNEKIPVILVLNKSDLIVNRGTYQRWRGFMSGVCQTSIVSCLTDDGMEEFMKIMQTEVMQQCGDPLSGTPSFTQARHRHHLSNCIDALERFLNNQQDIVITAQELRNAVQQLGQVSGEIRTSNILEVIFKDFCIGK</sequence>
<dbReference type="NCBIfam" id="TIGR00231">
    <property type="entry name" value="small_GTP"/>
    <property type="match status" value="1"/>
</dbReference>
<evidence type="ECO:0000259" key="8">
    <source>
        <dbReference type="Pfam" id="PF12631"/>
    </source>
</evidence>
<keyword evidence="9" id="KW-1185">Reference proteome</keyword>
<evidence type="ECO:0000256" key="4">
    <source>
        <dbReference type="ARBA" id="ARBA00023134"/>
    </source>
</evidence>
<feature type="domain" description="MnmE helical" evidence="8">
    <location>
        <begin position="157"/>
        <end position="601"/>
    </location>
</feature>
<dbReference type="NCBIfam" id="TIGR00450">
    <property type="entry name" value="mnmE_trmE_thdF"/>
    <property type="match status" value="1"/>
</dbReference>
<keyword evidence="2 5" id="KW-0819">tRNA processing</keyword>
<evidence type="ECO:0000259" key="6">
    <source>
        <dbReference type="Pfam" id="PF01926"/>
    </source>
</evidence>
<evidence type="ECO:0000313" key="9">
    <source>
        <dbReference type="Proteomes" id="UP000695022"/>
    </source>
</evidence>
<dbReference type="Gene3D" id="3.40.50.300">
    <property type="entry name" value="P-loop containing nucleotide triphosphate hydrolases"/>
    <property type="match status" value="1"/>
</dbReference>
<gene>
    <name evidence="10" type="primary">LOC106809581</name>
</gene>
<evidence type="ECO:0000256" key="2">
    <source>
        <dbReference type="ARBA" id="ARBA00022694"/>
    </source>
</evidence>
<feature type="domain" description="G" evidence="6">
    <location>
        <begin position="253"/>
        <end position="344"/>
    </location>
</feature>
<keyword evidence="3 5" id="KW-0547">Nucleotide-binding</keyword>
<dbReference type="InterPro" id="IPR027266">
    <property type="entry name" value="TrmE/GcvT-like"/>
</dbReference>
<organism evidence="9 10">
    <name type="scientific">Priapulus caudatus</name>
    <name type="common">Priapulid worm</name>
    <dbReference type="NCBI Taxonomy" id="37621"/>
    <lineage>
        <taxon>Eukaryota</taxon>
        <taxon>Metazoa</taxon>
        <taxon>Ecdysozoa</taxon>
        <taxon>Scalidophora</taxon>
        <taxon>Priapulida</taxon>
        <taxon>Priapulimorpha</taxon>
        <taxon>Priapulimorphida</taxon>
        <taxon>Priapulidae</taxon>
        <taxon>Priapulus</taxon>
    </lineage>
</organism>
<proteinExistence type="inferred from homology"/>
<dbReference type="PRINTS" id="PR00326">
    <property type="entry name" value="GTP1OBG"/>
</dbReference>
<dbReference type="PANTHER" id="PTHR42714:SF2">
    <property type="entry name" value="TRNA MODIFICATION GTPASE GTPBP3, MITOCHONDRIAL"/>
    <property type="match status" value="1"/>
</dbReference>
<dbReference type="Pfam" id="PF10396">
    <property type="entry name" value="TrmE_N"/>
    <property type="match status" value="1"/>
</dbReference>
<protein>
    <submittedName>
        <fullName evidence="10">tRNA modification GTPase GTPBP3, mitochondrial-like</fullName>
    </submittedName>
</protein>
<dbReference type="GeneID" id="106809581"/>
<dbReference type="InterPro" id="IPR004520">
    <property type="entry name" value="GTPase_MnmE"/>
</dbReference>
<dbReference type="CDD" id="cd14858">
    <property type="entry name" value="TrmE_N"/>
    <property type="match status" value="1"/>
</dbReference>
<dbReference type="PANTHER" id="PTHR42714">
    <property type="entry name" value="TRNA MODIFICATION GTPASE GTPBP3"/>
    <property type="match status" value="1"/>
</dbReference>
<dbReference type="InterPro" id="IPR031168">
    <property type="entry name" value="G_TrmE"/>
</dbReference>
<dbReference type="InterPro" id="IPR005225">
    <property type="entry name" value="Small_GTP-bd"/>
</dbReference>
<keyword evidence="4 5" id="KW-0342">GTP-binding</keyword>
<dbReference type="CDD" id="cd04164">
    <property type="entry name" value="trmE"/>
    <property type="match status" value="1"/>
</dbReference>
<dbReference type="InterPro" id="IPR006073">
    <property type="entry name" value="GTP-bd"/>
</dbReference>